<dbReference type="Pfam" id="PF00145">
    <property type="entry name" value="DNA_methylase"/>
    <property type="match status" value="1"/>
</dbReference>
<keyword evidence="6" id="KW-0238">DNA-binding</keyword>
<dbReference type="PANTHER" id="PTHR10629:SF50">
    <property type="entry name" value="DNA (CYTOSINE-5)-METHYLTRANSFERASE CMT3"/>
    <property type="match status" value="1"/>
</dbReference>
<evidence type="ECO:0000256" key="8">
    <source>
        <dbReference type="ARBA" id="ARBA00047422"/>
    </source>
</evidence>
<dbReference type="SUPFAM" id="SSF54160">
    <property type="entry name" value="Chromo domain-like"/>
    <property type="match status" value="1"/>
</dbReference>
<comment type="similarity">
    <text evidence="9">Belongs to the class I-like SAM-binding methyltransferase superfamily. C5-methyltransferase family.</text>
</comment>
<feature type="compositionally biased region" description="Basic and acidic residues" evidence="10">
    <location>
        <begin position="10"/>
        <end position="22"/>
    </location>
</feature>
<feature type="active site" evidence="9">
    <location>
        <position position="477"/>
    </location>
</feature>
<evidence type="ECO:0000256" key="2">
    <source>
        <dbReference type="ARBA" id="ARBA00011975"/>
    </source>
</evidence>
<name>A0AAW2UKD5_SESRA</name>
<dbReference type="EC" id="2.1.1.37" evidence="2"/>
<reference evidence="13" key="1">
    <citation type="submission" date="2020-06" db="EMBL/GenBank/DDBJ databases">
        <authorList>
            <person name="Li T."/>
            <person name="Hu X."/>
            <person name="Zhang T."/>
            <person name="Song X."/>
            <person name="Zhang H."/>
            <person name="Dai N."/>
            <person name="Sheng W."/>
            <person name="Hou X."/>
            <person name="Wei L."/>
        </authorList>
    </citation>
    <scope>NUCLEOTIDE SEQUENCE</scope>
    <source>
        <strain evidence="13">G02</strain>
        <tissue evidence="13">Leaf</tissue>
    </source>
</reference>
<keyword evidence="4 9" id="KW-0808">Transferase</keyword>
<dbReference type="InterPro" id="IPR016197">
    <property type="entry name" value="Chromo-like_dom_sf"/>
</dbReference>
<accession>A0AAW2UKD5</accession>
<dbReference type="PROSITE" id="PS51679">
    <property type="entry name" value="SAM_MT_C5"/>
    <property type="match status" value="1"/>
</dbReference>
<dbReference type="InterPro" id="IPR000953">
    <property type="entry name" value="Chromo/chromo_shadow_dom"/>
</dbReference>
<dbReference type="InterPro" id="IPR023780">
    <property type="entry name" value="Chromo_domain"/>
</dbReference>
<dbReference type="PROSITE" id="PS51038">
    <property type="entry name" value="BAH"/>
    <property type="match status" value="1"/>
</dbReference>
<organism evidence="13">
    <name type="scientific">Sesamum radiatum</name>
    <name type="common">Black benniseed</name>
    <dbReference type="NCBI Taxonomy" id="300843"/>
    <lineage>
        <taxon>Eukaryota</taxon>
        <taxon>Viridiplantae</taxon>
        <taxon>Streptophyta</taxon>
        <taxon>Embryophyta</taxon>
        <taxon>Tracheophyta</taxon>
        <taxon>Spermatophyta</taxon>
        <taxon>Magnoliopsida</taxon>
        <taxon>eudicotyledons</taxon>
        <taxon>Gunneridae</taxon>
        <taxon>Pentapetalae</taxon>
        <taxon>asterids</taxon>
        <taxon>lamiids</taxon>
        <taxon>Lamiales</taxon>
        <taxon>Pedaliaceae</taxon>
        <taxon>Sesamum</taxon>
    </lineage>
</organism>
<comment type="caution">
    <text evidence="13">The sequence shown here is derived from an EMBL/GenBank/DDBJ whole genome shotgun (WGS) entry which is preliminary data.</text>
</comment>
<keyword evidence="7" id="KW-0539">Nucleus</keyword>
<dbReference type="Gene3D" id="3.90.120.10">
    <property type="entry name" value="DNA Methylase, subunit A, domain 2"/>
    <property type="match status" value="1"/>
</dbReference>
<dbReference type="EMBL" id="JACGWJ010000005">
    <property type="protein sequence ID" value="KAL0417449.1"/>
    <property type="molecule type" value="Genomic_DNA"/>
</dbReference>
<feature type="domain" description="BAH" evidence="12">
    <location>
        <begin position="131"/>
        <end position="250"/>
    </location>
</feature>
<dbReference type="InterPro" id="IPR050390">
    <property type="entry name" value="C5-Methyltransferase"/>
</dbReference>
<dbReference type="InterPro" id="IPR001525">
    <property type="entry name" value="C5_MeTfrase"/>
</dbReference>
<dbReference type="PRINTS" id="PR00105">
    <property type="entry name" value="C5METTRFRASE"/>
</dbReference>
<evidence type="ECO:0000256" key="5">
    <source>
        <dbReference type="ARBA" id="ARBA00022691"/>
    </source>
</evidence>
<dbReference type="GO" id="GO:0044027">
    <property type="term" value="P:negative regulation of gene expression via chromosomal CpG island methylation"/>
    <property type="evidence" value="ECO:0007669"/>
    <property type="project" value="TreeGrafter"/>
</dbReference>
<dbReference type="PROSITE" id="PS50013">
    <property type="entry name" value="CHROMO_2"/>
    <property type="match status" value="1"/>
</dbReference>
<evidence type="ECO:0000313" key="13">
    <source>
        <dbReference type="EMBL" id="KAL0417449.1"/>
    </source>
</evidence>
<sequence length="787" mass="87880">MPRKRKSTSGKKDEAALGEDGRSRKRISSSAVDSGGDFVEDKKVEEILESGDCESAFKLSDVVDGSDEKKKSPGRKGRRNEEDEEGGDARFLGKPVPEEEARKRWPHRYQKNQSETIQARCHFVQAEVDGQVFFLEDDSYVKAEEGKENYICKIIELFQAVDGSQNFTAQWYYRASDTVIKNCGHLIDSKRVFFSEIKDDNPLDCLVKKLKIVPLPLKAESDATEKLRSKCDFYYDKMYLLPYSSFVSLQRDSTTNSNESGSTISSDADVVTVGFSELEEPTGERTLLDLYSGCGAMSTGLCLGANSCGVKLVTKWAVDINQYACESLKLNHPETQVRNESAEDFLHLLKEWEKLCASLLSSESNGSSDEHGQMNEREDNEGDCNDEDDDAGEEKSEVFEVEEILAICYGDPNKNGNCKLHFKIRWKGYGPEEDTWEPLEGLSTCQEKLKEFVSRGYKLKILPLPGTVDVLCGGPPCQGISGFNRFRNKDAPLEDPKNKQLVVFMDIVAYLKPKFVLMENVVDIVKFAGGFLGRYALGRLVAMGYQARMGMMAAGAYGLPQFRMRMFMWGALPTERLPQYPLPTHNVVVRGVIPTEFESNTVAFDEGREVNLKKELFLGDALSDLPHVENNEERDEMPYDSEPQTIPTLHKTAKGCALNKGANFRDLPGVRVRADNKVEWDPDVERVKLTSGKPLVPDYAMSFVGGSSSKPFGRLWWDETVPTVVTRQNLIIRYIQVGNAVAVPVARALGYSLALALRGLSGDGPLLALPEDYPLMRDVPSPTIVMI</sequence>
<dbReference type="PROSITE" id="PS00094">
    <property type="entry name" value="C5_MTASE_1"/>
    <property type="match status" value="1"/>
</dbReference>
<dbReference type="InterPro" id="IPR018117">
    <property type="entry name" value="C5_DNA_meth_AS"/>
</dbReference>
<dbReference type="InterPro" id="IPR029063">
    <property type="entry name" value="SAM-dependent_MTases_sf"/>
</dbReference>
<comment type="subcellular location">
    <subcellularLocation>
        <location evidence="1">Nucleus</location>
    </subcellularLocation>
</comment>
<dbReference type="SMART" id="SM00298">
    <property type="entry name" value="CHROMO"/>
    <property type="match status" value="1"/>
</dbReference>
<evidence type="ECO:0000256" key="3">
    <source>
        <dbReference type="ARBA" id="ARBA00022603"/>
    </source>
</evidence>
<feature type="region of interest" description="Disordered" evidence="10">
    <location>
        <begin position="1"/>
        <end position="40"/>
    </location>
</feature>
<dbReference type="GO" id="GO:0003682">
    <property type="term" value="F:chromatin binding"/>
    <property type="evidence" value="ECO:0007669"/>
    <property type="project" value="InterPro"/>
</dbReference>
<gene>
    <name evidence="13" type="ORF">Sradi_1158400</name>
</gene>
<dbReference type="GO" id="GO:0003677">
    <property type="term" value="F:DNA binding"/>
    <property type="evidence" value="ECO:0007669"/>
    <property type="project" value="UniProtKB-KW"/>
</dbReference>
<feature type="compositionally biased region" description="Basic and acidic residues" evidence="10">
    <location>
        <begin position="368"/>
        <end position="377"/>
    </location>
</feature>
<dbReference type="SMART" id="SM00439">
    <property type="entry name" value="BAH"/>
    <property type="match status" value="1"/>
</dbReference>
<feature type="region of interest" description="Disordered" evidence="10">
    <location>
        <begin position="59"/>
        <end position="109"/>
    </location>
</feature>
<dbReference type="Pfam" id="PF01426">
    <property type="entry name" value="BAH"/>
    <property type="match status" value="1"/>
</dbReference>
<evidence type="ECO:0000256" key="6">
    <source>
        <dbReference type="ARBA" id="ARBA00023125"/>
    </source>
</evidence>
<comment type="catalytic activity">
    <reaction evidence="8">
        <text>a 2'-deoxycytidine in DNA + S-adenosyl-L-methionine = a 5-methyl-2'-deoxycytidine in DNA + S-adenosyl-L-homocysteine + H(+)</text>
        <dbReference type="Rhea" id="RHEA:13681"/>
        <dbReference type="Rhea" id="RHEA-COMP:11369"/>
        <dbReference type="Rhea" id="RHEA-COMP:11370"/>
        <dbReference type="ChEBI" id="CHEBI:15378"/>
        <dbReference type="ChEBI" id="CHEBI:57856"/>
        <dbReference type="ChEBI" id="CHEBI:59789"/>
        <dbReference type="ChEBI" id="CHEBI:85452"/>
        <dbReference type="ChEBI" id="CHEBI:85454"/>
        <dbReference type="EC" id="2.1.1.37"/>
    </reaction>
</comment>
<dbReference type="GO" id="GO:0003886">
    <property type="term" value="F:DNA (cytosine-5-)-methyltransferase activity"/>
    <property type="evidence" value="ECO:0007669"/>
    <property type="project" value="UniProtKB-EC"/>
</dbReference>
<dbReference type="InterPro" id="IPR001025">
    <property type="entry name" value="BAH_dom"/>
</dbReference>
<dbReference type="PROSITE" id="PS00598">
    <property type="entry name" value="CHROMO_1"/>
    <property type="match status" value="1"/>
</dbReference>
<evidence type="ECO:0000256" key="4">
    <source>
        <dbReference type="ARBA" id="ARBA00022679"/>
    </source>
</evidence>
<proteinExistence type="inferred from homology"/>
<dbReference type="Pfam" id="PF00385">
    <property type="entry name" value="Chromo"/>
    <property type="match status" value="1"/>
</dbReference>
<dbReference type="GO" id="GO:0005634">
    <property type="term" value="C:nucleus"/>
    <property type="evidence" value="ECO:0007669"/>
    <property type="project" value="UniProtKB-SubCell"/>
</dbReference>
<feature type="compositionally biased region" description="Acidic residues" evidence="10">
    <location>
        <begin position="378"/>
        <end position="392"/>
    </location>
</feature>
<keyword evidence="5 9" id="KW-0949">S-adenosyl-L-methionine</keyword>
<dbReference type="PANTHER" id="PTHR10629">
    <property type="entry name" value="CYTOSINE-SPECIFIC METHYLTRANSFERASE"/>
    <property type="match status" value="1"/>
</dbReference>
<dbReference type="AlphaFoldDB" id="A0AAW2UKD5"/>
<dbReference type="SUPFAM" id="SSF53335">
    <property type="entry name" value="S-adenosyl-L-methionine-dependent methyltransferases"/>
    <property type="match status" value="1"/>
</dbReference>
<dbReference type="InterPro" id="IPR043151">
    <property type="entry name" value="BAH_sf"/>
</dbReference>
<reference evidence="13" key="2">
    <citation type="journal article" date="2024" name="Plant">
        <title>Genomic evolution and insights into agronomic trait innovations of Sesamum species.</title>
        <authorList>
            <person name="Miao H."/>
            <person name="Wang L."/>
            <person name="Qu L."/>
            <person name="Liu H."/>
            <person name="Sun Y."/>
            <person name="Le M."/>
            <person name="Wang Q."/>
            <person name="Wei S."/>
            <person name="Zheng Y."/>
            <person name="Lin W."/>
            <person name="Duan Y."/>
            <person name="Cao H."/>
            <person name="Xiong S."/>
            <person name="Wang X."/>
            <person name="Wei L."/>
            <person name="Li C."/>
            <person name="Ma Q."/>
            <person name="Ju M."/>
            <person name="Zhao R."/>
            <person name="Li G."/>
            <person name="Mu C."/>
            <person name="Tian Q."/>
            <person name="Mei H."/>
            <person name="Zhang T."/>
            <person name="Gao T."/>
            <person name="Zhang H."/>
        </authorList>
    </citation>
    <scope>NUCLEOTIDE SEQUENCE</scope>
    <source>
        <strain evidence="13">G02</strain>
    </source>
</reference>
<dbReference type="GO" id="GO:0032259">
    <property type="term" value="P:methylation"/>
    <property type="evidence" value="ECO:0007669"/>
    <property type="project" value="UniProtKB-KW"/>
</dbReference>
<evidence type="ECO:0000256" key="7">
    <source>
        <dbReference type="ARBA" id="ARBA00023242"/>
    </source>
</evidence>
<dbReference type="Gene3D" id="3.40.50.150">
    <property type="entry name" value="Vaccinia Virus protein VP39"/>
    <property type="match status" value="1"/>
</dbReference>
<evidence type="ECO:0000259" key="11">
    <source>
        <dbReference type="PROSITE" id="PS50013"/>
    </source>
</evidence>
<evidence type="ECO:0000259" key="12">
    <source>
        <dbReference type="PROSITE" id="PS51038"/>
    </source>
</evidence>
<dbReference type="Gene3D" id="2.30.30.490">
    <property type="match status" value="1"/>
</dbReference>
<keyword evidence="3 9" id="KW-0489">Methyltransferase</keyword>
<evidence type="ECO:0000256" key="1">
    <source>
        <dbReference type="ARBA" id="ARBA00004123"/>
    </source>
</evidence>
<feature type="domain" description="Chromo" evidence="11">
    <location>
        <begin position="399"/>
        <end position="455"/>
    </location>
</feature>
<evidence type="ECO:0000256" key="9">
    <source>
        <dbReference type="PROSITE-ProRule" id="PRU01016"/>
    </source>
</evidence>
<feature type="region of interest" description="Disordered" evidence="10">
    <location>
        <begin position="363"/>
        <end position="395"/>
    </location>
</feature>
<evidence type="ECO:0000256" key="10">
    <source>
        <dbReference type="SAM" id="MobiDB-lite"/>
    </source>
</evidence>
<dbReference type="InterPro" id="IPR023779">
    <property type="entry name" value="Chromodomain_CS"/>
</dbReference>
<dbReference type="CDD" id="cd18635">
    <property type="entry name" value="CD_CMT3_like"/>
    <property type="match status" value="1"/>
</dbReference>
<protein>
    <recommendedName>
        <fullName evidence="2">DNA (cytosine-5-)-methyltransferase</fullName>
        <ecNumber evidence="2">2.1.1.37</ecNumber>
    </recommendedName>
</protein>